<keyword evidence="3" id="KW-1185">Reference proteome</keyword>
<proteinExistence type="predicted"/>
<dbReference type="RefSeq" id="WP_071616909.1">
    <property type="nucleotide sequence ID" value="NZ_MINN01000022.1"/>
</dbReference>
<name>A0A1J6X4Y1_9BACI</name>
<sequence>MRKKINVFVTMGFIISTLLLLFPNLSSAAVWTTSDGYRNSVWVRDMWITYEIDMTYTEYYNDLGGGKWYISSMESVSTIDSGNVLRYSDLTHVANIVYTEGSNKFSRIDIPACTKDQIYDPNKLFYCKSSYDGLFVSTNYSAKHTVDLLFPLYPATYSLSWEY</sequence>
<feature type="chain" id="PRO_5009640656" evidence="1">
    <location>
        <begin position="29"/>
        <end position="163"/>
    </location>
</feature>
<dbReference type="EMBL" id="MINN01000022">
    <property type="protein sequence ID" value="OIU73185.1"/>
    <property type="molecule type" value="Genomic_DNA"/>
</dbReference>
<keyword evidence="1" id="KW-0732">Signal</keyword>
<evidence type="ECO:0000256" key="1">
    <source>
        <dbReference type="SAM" id="SignalP"/>
    </source>
</evidence>
<accession>A0A1J6X4Y1</accession>
<evidence type="ECO:0000313" key="3">
    <source>
        <dbReference type="Proteomes" id="UP000182062"/>
    </source>
</evidence>
<evidence type="ECO:0000313" key="2">
    <source>
        <dbReference type="EMBL" id="OIU73185.1"/>
    </source>
</evidence>
<dbReference type="Proteomes" id="UP000182062">
    <property type="component" value="Unassembled WGS sequence"/>
</dbReference>
<protein>
    <submittedName>
        <fullName evidence="2">Uncharacterized protein</fullName>
    </submittedName>
</protein>
<feature type="signal peptide" evidence="1">
    <location>
        <begin position="1"/>
        <end position="28"/>
    </location>
</feature>
<comment type="caution">
    <text evidence="2">The sequence shown here is derived from an EMBL/GenBank/DDBJ whole genome shotgun (WGS) entry which is preliminary data.</text>
</comment>
<gene>
    <name evidence="2" type="ORF">BHE18_15015</name>
</gene>
<organism evidence="2 3">
    <name type="scientific">Rossellomorea aquimaris</name>
    <dbReference type="NCBI Taxonomy" id="189382"/>
    <lineage>
        <taxon>Bacteria</taxon>
        <taxon>Bacillati</taxon>
        <taxon>Bacillota</taxon>
        <taxon>Bacilli</taxon>
        <taxon>Bacillales</taxon>
        <taxon>Bacillaceae</taxon>
        <taxon>Rossellomorea</taxon>
    </lineage>
</organism>
<dbReference type="AlphaFoldDB" id="A0A1J6X4Y1"/>
<reference evidence="2 3" key="1">
    <citation type="submission" date="2016-09" db="EMBL/GenBank/DDBJ databases">
        <title>Bacillus aquimaris SAMM genome sequence reveals colonization and biosurfactant production capacities.</title>
        <authorList>
            <person name="Waghmode S.R."/>
            <person name="Suryavanshi M.V."/>
        </authorList>
    </citation>
    <scope>NUCLEOTIDE SEQUENCE [LARGE SCALE GENOMIC DNA]</scope>
    <source>
        <strain evidence="2 3">SAMM</strain>
    </source>
</reference>